<feature type="compositionally biased region" description="Polar residues" evidence="1">
    <location>
        <begin position="1"/>
        <end position="17"/>
    </location>
</feature>
<dbReference type="Gene3D" id="3.40.50.300">
    <property type="entry name" value="P-loop containing nucleotide triphosphate hydrolases"/>
    <property type="match status" value="1"/>
</dbReference>
<dbReference type="SUPFAM" id="SSF52540">
    <property type="entry name" value="P-loop containing nucleoside triphosphate hydrolases"/>
    <property type="match status" value="1"/>
</dbReference>
<evidence type="ECO:0000313" key="3">
    <source>
        <dbReference type="Proteomes" id="UP000267821"/>
    </source>
</evidence>
<evidence type="ECO:0000256" key="1">
    <source>
        <dbReference type="SAM" id="MobiDB-lite"/>
    </source>
</evidence>
<name>A0A3N4LGN7_9PEZI</name>
<dbReference type="InParanoid" id="A0A3N4LGN7"/>
<gene>
    <name evidence="2" type="ORF">L211DRAFT_851113</name>
</gene>
<dbReference type="InterPro" id="IPR027417">
    <property type="entry name" value="P-loop_NTPase"/>
</dbReference>
<sequence>MEYSSTSALDNSPTGEASTDVVPTGRSSMWSQYFQDVTPPRSRDIKLREMCEIVSTVLRTTATARNIPLQERDWQVEASSWLLLGYDVSVIAATSNGKSFCYQLLALVALGRCVIVMSPLMALIADR</sequence>
<evidence type="ECO:0008006" key="4">
    <source>
        <dbReference type="Google" id="ProtNLM"/>
    </source>
</evidence>
<accession>A0A3N4LGN7</accession>
<organism evidence="2 3">
    <name type="scientific">Terfezia boudieri ATCC MYA-4762</name>
    <dbReference type="NCBI Taxonomy" id="1051890"/>
    <lineage>
        <taxon>Eukaryota</taxon>
        <taxon>Fungi</taxon>
        <taxon>Dikarya</taxon>
        <taxon>Ascomycota</taxon>
        <taxon>Pezizomycotina</taxon>
        <taxon>Pezizomycetes</taxon>
        <taxon>Pezizales</taxon>
        <taxon>Pezizaceae</taxon>
        <taxon>Terfezia</taxon>
    </lineage>
</organism>
<dbReference type="Proteomes" id="UP000267821">
    <property type="component" value="Unassembled WGS sequence"/>
</dbReference>
<feature type="region of interest" description="Disordered" evidence="1">
    <location>
        <begin position="1"/>
        <end position="24"/>
    </location>
</feature>
<dbReference type="EMBL" id="ML121556">
    <property type="protein sequence ID" value="RPB21896.1"/>
    <property type="molecule type" value="Genomic_DNA"/>
</dbReference>
<proteinExistence type="predicted"/>
<reference evidence="2 3" key="1">
    <citation type="journal article" date="2018" name="Nat. Ecol. Evol.">
        <title>Pezizomycetes genomes reveal the molecular basis of ectomycorrhizal truffle lifestyle.</title>
        <authorList>
            <person name="Murat C."/>
            <person name="Payen T."/>
            <person name="Noel B."/>
            <person name="Kuo A."/>
            <person name="Morin E."/>
            <person name="Chen J."/>
            <person name="Kohler A."/>
            <person name="Krizsan K."/>
            <person name="Balestrini R."/>
            <person name="Da Silva C."/>
            <person name="Montanini B."/>
            <person name="Hainaut M."/>
            <person name="Levati E."/>
            <person name="Barry K.W."/>
            <person name="Belfiori B."/>
            <person name="Cichocki N."/>
            <person name="Clum A."/>
            <person name="Dockter R.B."/>
            <person name="Fauchery L."/>
            <person name="Guy J."/>
            <person name="Iotti M."/>
            <person name="Le Tacon F."/>
            <person name="Lindquist E.A."/>
            <person name="Lipzen A."/>
            <person name="Malagnac F."/>
            <person name="Mello A."/>
            <person name="Molinier V."/>
            <person name="Miyauchi S."/>
            <person name="Poulain J."/>
            <person name="Riccioni C."/>
            <person name="Rubini A."/>
            <person name="Sitrit Y."/>
            <person name="Splivallo R."/>
            <person name="Traeger S."/>
            <person name="Wang M."/>
            <person name="Zifcakova L."/>
            <person name="Wipf D."/>
            <person name="Zambonelli A."/>
            <person name="Paolocci F."/>
            <person name="Nowrousian M."/>
            <person name="Ottonello S."/>
            <person name="Baldrian P."/>
            <person name="Spatafora J.W."/>
            <person name="Henrissat B."/>
            <person name="Nagy L.G."/>
            <person name="Aury J.M."/>
            <person name="Wincker P."/>
            <person name="Grigoriev I.V."/>
            <person name="Bonfante P."/>
            <person name="Martin F.M."/>
        </authorList>
    </citation>
    <scope>NUCLEOTIDE SEQUENCE [LARGE SCALE GENOMIC DNA]</scope>
    <source>
        <strain evidence="2 3">ATCC MYA-4762</strain>
    </source>
</reference>
<dbReference type="AlphaFoldDB" id="A0A3N4LGN7"/>
<protein>
    <recommendedName>
        <fullName evidence="4">DEAD/DEAH box helicase domain-containing protein</fullName>
    </recommendedName>
</protein>
<keyword evidence="3" id="KW-1185">Reference proteome</keyword>
<evidence type="ECO:0000313" key="2">
    <source>
        <dbReference type="EMBL" id="RPB21896.1"/>
    </source>
</evidence>